<keyword evidence="1" id="KW-1133">Transmembrane helix</keyword>
<name>A0ABY5RAD1_9MOLU</name>
<keyword evidence="1" id="KW-0472">Membrane</keyword>
<feature type="transmembrane region" description="Helical" evidence="1">
    <location>
        <begin position="6"/>
        <end position="24"/>
    </location>
</feature>
<dbReference type="RefSeq" id="WP_258210744.1">
    <property type="nucleotide sequence ID" value="NZ_CP102734.1"/>
</dbReference>
<dbReference type="NCBIfam" id="NF045939">
    <property type="entry name" value="MHJ_0274_fam"/>
    <property type="match status" value="1"/>
</dbReference>
<reference evidence="2" key="1">
    <citation type="submission" date="2022-08" db="EMBL/GenBank/DDBJ databases">
        <title>Complete genome of Mycoplasma iguanae type strain 2327.</title>
        <authorList>
            <person name="Spergser J."/>
        </authorList>
    </citation>
    <scope>NUCLEOTIDE SEQUENCE</scope>
    <source>
        <strain evidence="2">2327</strain>
    </source>
</reference>
<keyword evidence="3" id="KW-1185">Reference proteome</keyword>
<evidence type="ECO:0000313" key="2">
    <source>
        <dbReference type="EMBL" id="UVD81570.1"/>
    </source>
</evidence>
<evidence type="ECO:0000256" key="1">
    <source>
        <dbReference type="SAM" id="Phobius"/>
    </source>
</evidence>
<accession>A0ABY5RAD1</accession>
<dbReference type="Proteomes" id="UP001059252">
    <property type="component" value="Chromosome"/>
</dbReference>
<organism evidence="2 3">
    <name type="scientific">Mycoplasma iguanae</name>
    <dbReference type="NCBI Taxonomy" id="292461"/>
    <lineage>
        <taxon>Bacteria</taxon>
        <taxon>Bacillati</taxon>
        <taxon>Mycoplasmatota</taxon>
        <taxon>Mollicutes</taxon>
        <taxon>Mycoplasmataceae</taxon>
        <taxon>Mycoplasma</taxon>
    </lineage>
</organism>
<dbReference type="EMBL" id="CP102734">
    <property type="protein sequence ID" value="UVD81570.1"/>
    <property type="molecule type" value="Genomic_DNA"/>
</dbReference>
<protein>
    <submittedName>
        <fullName evidence="2">Uncharacterized protein</fullName>
    </submittedName>
</protein>
<evidence type="ECO:0000313" key="3">
    <source>
        <dbReference type="Proteomes" id="UP001059252"/>
    </source>
</evidence>
<gene>
    <name evidence="2" type="ORF">NV226_02480</name>
</gene>
<sequence>MEMWIILAVLLGAIVFFFFFQWFSNIRKRKKQKKLNEQFLIDQEKAKFEIIATISTIIEQNQKHLDNFVVSVGLYKMSDINNFAKESLKKIQQTKNYNLFVKNEDFPILQDLDLYLNNLSKTKSNLWSRNCIIELEYFQKQKQELENRPDFQDIKNNTEILLKEQMEKFIHDTSK</sequence>
<keyword evidence="1" id="KW-0812">Transmembrane</keyword>
<proteinExistence type="predicted"/>